<protein>
    <recommendedName>
        <fullName evidence="7">Zn(2)-C6 fungal-type domain-containing protein</fullName>
    </recommendedName>
</protein>
<gene>
    <name evidence="8" type="ORF">PENDEC_c004G02412</name>
</gene>
<keyword evidence="4" id="KW-0804">Transcription</keyword>
<dbReference type="InterPro" id="IPR001138">
    <property type="entry name" value="Zn2Cys6_DnaBD"/>
</dbReference>
<evidence type="ECO:0000256" key="1">
    <source>
        <dbReference type="ARBA" id="ARBA00004123"/>
    </source>
</evidence>
<keyword evidence="5" id="KW-0539">Nucleus</keyword>
<dbReference type="GO" id="GO:0045944">
    <property type="term" value="P:positive regulation of transcription by RNA polymerase II"/>
    <property type="evidence" value="ECO:0007669"/>
    <property type="project" value="TreeGrafter"/>
</dbReference>
<dbReference type="CDD" id="cd12148">
    <property type="entry name" value="fungal_TF_MHR"/>
    <property type="match status" value="1"/>
</dbReference>
<accession>A0A1V6PHF2</accession>
<feature type="region of interest" description="Disordered" evidence="6">
    <location>
        <begin position="56"/>
        <end position="81"/>
    </location>
</feature>
<keyword evidence="3" id="KW-0238">DNA-binding</keyword>
<dbReference type="PROSITE" id="PS50048">
    <property type="entry name" value="ZN2_CY6_FUNGAL_2"/>
    <property type="match status" value="1"/>
</dbReference>
<evidence type="ECO:0000256" key="3">
    <source>
        <dbReference type="ARBA" id="ARBA00023125"/>
    </source>
</evidence>
<dbReference type="CDD" id="cd00067">
    <property type="entry name" value="GAL4"/>
    <property type="match status" value="1"/>
</dbReference>
<keyword evidence="2" id="KW-0805">Transcription regulation</keyword>
<evidence type="ECO:0000313" key="8">
    <source>
        <dbReference type="EMBL" id="OQD76495.1"/>
    </source>
</evidence>
<dbReference type="Gene3D" id="4.10.240.10">
    <property type="entry name" value="Zn(2)-C6 fungal-type DNA-binding domain"/>
    <property type="match status" value="1"/>
</dbReference>
<dbReference type="SUPFAM" id="SSF57701">
    <property type="entry name" value="Zn2/Cys6 DNA-binding domain"/>
    <property type="match status" value="1"/>
</dbReference>
<evidence type="ECO:0000259" key="7">
    <source>
        <dbReference type="PROSITE" id="PS50048"/>
    </source>
</evidence>
<dbReference type="InterPro" id="IPR021858">
    <property type="entry name" value="Fun_TF"/>
</dbReference>
<dbReference type="InterPro" id="IPR036864">
    <property type="entry name" value="Zn2-C6_fun-type_DNA-bd_sf"/>
</dbReference>
<feature type="domain" description="Zn(2)-C6 fungal-type" evidence="7">
    <location>
        <begin position="7"/>
        <end position="35"/>
    </location>
</feature>
<evidence type="ECO:0000256" key="5">
    <source>
        <dbReference type="ARBA" id="ARBA00023242"/>
    </source>
</evidence>
<organism evidence="8 9">
    <name type="scientific">Penicillium decumbens</name>
    <dbReference type="NCBI Taxonomy" id="69771"/>
    <lineage>
        <taxon>Eukaryota</taxon>
        <taxon>Fungi</taxon>
        <taxon>Dikarya</taxon>
        <taxon>Ascomycota</taxon>
        <taxon>Pezizomycotina</taxon>
        <taxon>Eurotiomycetes</taxon>
        <taxon>Eurotiomycetidae</taxon>
        <taxon>Eurotiales</taxon>
        <taxon>Aspergillaceae</taxon>
        <taxon>Penicillium</taxon>
    </lineage>
</organism>
<dbReference type="PANTHER" id="PTHR37534:SF49">
    <property type="entry name" value="LYSINE BIOSYNTHESIS REGULATORY PROTEIN LYS14"/>
    <property type="match status" value="1"/>
</dbReference>
<evidence type="ECO:0000256" key="2">
    <source>
        <dbReference type="ARBA" id="ARBA00023015"/>
    </source>
</evidence>
<dbReference type="PANTHER" id="PTHR37534">
    <property type="entry name" value="TRANSCRIPTIONAL ACTIVATOR PROTEIN UGA3"/>
    <property type="match status" value="1"/>
</dbReference>
<keyword evidence="9" id="KW-1185">Reference proteome</keyword>
<proteinExistence type="predicted"/>
<dbReference type="SMART" id="SM00066">
    <property type="entry name" value="GAL4"/>
    <property type="match status" value="1"/>
</dbReference>
<dbReference type="STRING" id="69771.A0A1V6PHF2"/>
<name>A0A1V6PHF2_PENDC</name>
<dbReference type="AlphaFoldDB" id="A0A1V6PHF2"/>
<dbReference type="OrthoDB" id="25818at2759"/>
<dbReference type="Proteomes" id="UP000191522">
    <property type="component" value="Unassembled WGS sequence"/>
</dbReference>
<reference evidence="9" key="1">
    <citation type="journal article" date="2017" name="Nat. Microbiol.">
        <title>Global analysis of biosynthetic gene clusters reveals vast potential of secondary metabolite production in Penicillium species.</title>
        <authorList>
            <person name="Nielsen J.C."/>
            <person name="Grijseels S."/>
            <person name="Prigent S."/>
            <person name="Ji B."/>
            <person name="Dainat J."/>
            <person name="Nielsen K.F."/>
            <person name="Frisvad J.C."/>
            <person name="Workman M."/>
            <person name="Nielsen J."/>
        </authorList>
    </citation>
    <scope>NUCLEOTIDE SEQUENCE [LARGE SCALE GENOMIC DNA]</scope>
    <source>
        <strain evidence="9">IBT 11843</strain>
    </source>
</reference>
<evidence type="ECO:0000256" key="4">
    <source>
        <dbReference type="ARBA" id="ARBA00023163"/>
    </source>
</evidence>
<dbReference type="OMA" id="IASRGKW"/>
<dbReference type="GO" id="GO:0000976">
    <property type="term" value="F:transcription cis-regulatory region binding"/>
    <property type="evidence" value="ECO:0007669"/>
    <property type="project" value="TreeGrafter"/>
</dbReference>
<dbReference type="GO" id="GO:0005634">
    <property type="term" value="C:nucleus"/>
    <property type="evidence" value="ECO:0007669"/>
    <property type="project" value="UniProtKB-SubCell"/>
</dbReference>
<evidence type="ECO:0000313" key="9">
    <source>
        <dbReference type="Proteomes" id="UP000191522"/>
    </source>
</evidence>
<dbReference type="Pfam" id="PF00172">
    <property type="entry name" value="Zn_clus"/>
    <property type="match status" value="1"/>
</dbReference>
<comment type="caution">
    <text evidence="8">The sequence shown here is derived from an EMBL/GenBank/DDBJ whole genome shotgun (WGS) entry which is preliminary data.</text>
</comment>
<dbReference type="GO" id="GO:0008270">
    <property type="term" value="F:zinc ion binding"/>
    <property type="evidence" value="ECO:0007669"/>
    <property type="project" value="InterPro"/>
</dbReference>
<sequence length="494" mass="54907">MGSTDAACLTCRKKSRRCDRARPKCKRCISKGLQCEGYPDKFRFCGIASRGKWKNREAPILAQGTPDGSSSQNPPQVNQSDVQLDDELGSSATVSNKAGLAPREIDRLLASAEVETLLTHYDQVICPHQIAPVDGSNNPYRLYVLPLAHKQVGLLYAVLGLSSCHLGRLKDDKYLSESAAVDYRLKAITALGRAIEKVGSGSFDESERDAVFATIQILLLHDICESGISSHGAHISGAMSICSQLKLEQTLTVEHKRTVFFLGNLVWLDIIRAFSTPERLSFTQDLRKKLLSLCDLRFESVNGCPREIVLMIGEILEQAKAHTGGSLEATEYEKSLHKLVRKLYLWDSSRCFYPSDDPLWLSVAGAFRHACILRTWRLLDATKSADEAHIQKSVTSILDSLANIPGSSPLIELLVMPLFMAGADCLSPHSRHYILLRLEEINGRSEMGIAAPRTLLEKVWHARAQRPKHDQSNVPWMLLTHKAESAHQDDYLII</sequence>
<feature type="compositionally biased region" description="Low complexity" evidence="6">
    <location>
        <begin position="69"/>
        <end position="80"/>
    </location>
</feature>
<dbReference type="GO" id="GO:0000981">
    <property type="term" value="F:DNA-binding transcription factor activity, RNA polymerase II-specific"/>
    <property type="evidence" value="ECO:0007669"/>
    <property type="project" value="InterPro"/>
</dbReference>
<dbReference type="Pfam" id="PF11951">
    <property type="entry name" value="Fungal_trans_2"/>
    <property type="match status" value="1"/>
</dbReference>
<comment type="subcellular location">
    <subcellularLocation>
        <location evidence="1">Nucleus</location>
    </subcellularLocation>
</comment>
<evidence type="ECO:0000256" key="6">
    <source>
        <dbReference type="SAM" id="MobiDB-lite"/>
    </source>
</evidence>
<dbReference type="EMBL" id="MDYL01000004">
    <property type="protein sequence ID" value="OQD76495.1"/>
    <property type="molecule type" value="Genomic_DNA"/>
</dbReference>